<dbReference type="EMBL" id="FOSG01000024">
    <property type="protein sequence ID" value="SFL67904.1"/>
    <property type="molecule type" value="Genomic_DNA"/>
</dbReference>
<evidence type="ECO:0000313" key="2">
    <source>
        <dbReference type="Proteomes" id="UP000198928"/>
    </source>
</evidence>
<name>A0A1I4JN43_9ACTN</name>
<dbReference type="OrthoDB" id="4139631at2"/>
<dbReference type="Proteomes" id="UP000198928">
    <property type="component" value="Unassembled WGS sequence"/>
</dbReference>
<gene>
    <name evidence="1" type="ORF">SAMN05192584_12425</name>
</gene>
<keyword evidence="2" id="KW-1185">Reference proteome</keyword>
<dbReference type="AlphaFoldDB" id="A0A1I4JN43"/>
<organism evidence="1 2">
    <name type="scientific">Streptomyces pini</name>
    <dbReference type="NCBI Taxonomy" id="1520580"/>
    <lineage>
        <taxon>Bacteria</taxon>
        <taxon>Bacillati</taxon>
        <taxon>Actinomycetota</taxon>
        <taxon>Actinomycetes</taxon>
        <taxon>Kitasatosporales</taxon>
        <taxon>Streptomycetaceae</taxon>
        <taxon>Streptomyces</taxon>
    </lineage>
</organism>
<proteinExistence type="predicted"/>
<dbReference type="RefSeq" id="WP_093851984.1">
    <property type="nucleotide sequence ID" value="NZ_FOSG01000024.1"/>
</dbReference>
<protein>
    <submittedName>
        <fullName evidence="1">Uncharacterized protein</fullName>
    </submittedName>
</protein>
<sequence length="161" mass="17638">MGPGTPPRPPQRIWTVTINPHPDGPVLHCLVCGLLPRSTGMPPRRAAVAHLRDHDRRAPLAPHLRICQCREDGCRQHPRHRGCDGPLLLLVACDLRGRTWRLADTCHACAAVTAHSAPVPESHQVPSARGAASAKFIPEGDEGGEVFDGYLWWTDEAHLPF</sequence>
<evidence type="ECO:0000313" key="1">
    <source>
        <dbReference type="EMBL" id="SFL67904.1"/>
    </source>
</evidence>
<reference evidence="2" key="1">
    <citation type="submission" date="2016-10" db="EMBL/GenBank/DDBJ databases">
        <authorList>
            <person name="Varghese N."/>
            <person name="Submissions S."/>
        </authorList>
    </citation>
    <scope>NUCLEOTIDE SEQUENCE [LARGE SCALE GENOMIC DNA]</scope>
    <source>
        <strain evidence="2">PL19</strain>
    </source>
</reference>
<accession>A0A1I4JN43</accession>